<dbReference type="PANTHER" id="PTHR11733">
    <property type="entry name" value="ZINC METALLOPROTEASE FAMILY M13 NEPRILYSIN-RELATED"/>
    <property type="match status" value="1"/>
</dbReference>
<evidence type="ECO:0000256" key="1">
    <source>
        <dbReference type="SAM" id="Phobius"/>
    </source>
</evidence>
<dbReference type="SUPFAM" id="SSF55486">
    <property type="entry name" value="Metalloproteases ('zincins'), catalytic domain"/>
    <property type="match status" value="1"/>
</dbReference>
<dbReference type="InterPro" id="IPR024079">
    <property type="entry name" value="MetalloPept_cat_dom_sf"/>
</dbReference>
<name>A0AAQ4DH72_AMBAM</name>
<dbReference type="InterPro" id="IPR000718">
    <property type="entry name" value="Peptidase_M13"/>
</dbReference>
<dbReference type="GO" id="GO:0016485">
    <property type="term" value="P:protein processing"/>
    <property type="evidence" value="ECO:0007669"/>
    <property type="project" value="TreeGrafter"/>
</dbReference>
<dbReference type="PROSITE" id="PS51885">
    <property type="entry name" value="NEPRILYSIN"/>
    <property type="match status" value="1"/>
</dbReference>
<keyword evidence="3" id="KW-1185">Reference proteome</keyword>
<dbReference type="AlphaFoldDB" id="A0AAQ4DH72"/>
<dbReference type="EMBL" id="JARKHS020030733">
    <property type="protein sequence ID" value="KAK8761812.1"/>
    <property type="molecule type" value="Genomic_DNA"/>
</dbReference>
<sequence>MVNRSLIGVCFGLVVTLGTAFLLHRAIRGKSFREVEARNAPTKCTSDSCVRYRSLLSAAIEDAMPPCRDFYTHVCGLWSKTQELGKTAIQLMWEDFMKFVMSTLDHLKISSVNQLITQKGLLYLKSCLNVIKVDNVDNVKRVLAKGGIPWPEKNPKPDFLNAILFMSSNVFAPVLLELTIEDNYGRGAYLQWRPTSTYNIRSEELRRLFETRHIRQHLAVSYKAFAGTYNETRLDQLMTNLNGLEEFLKRWKDVVDDLRVFNDSTDILRYTPSVGRKRWDMVLQRYTSDTLPFYKGLSIQNVKYFTDVFAMHKNLGEDTMNDIIETLSVQNLLEYTNGDIQISYYQSKDKAVKSLRDFCLYNVYVLFGYAVNNQFLTMGLYKELKNVINLAESMRRDYPKLVTAFSSDLKGKNRSSYEAFSVRADVFEEAFEILSRSTPSGYPALYKGYPVMTEKPLENWIRIRNYFSGLPFYAEDAHLGMILGGLGTSLAATLFYDHVDRVARQPAEVYERNQRCLSSKPERPNLDLQGAVAAVPIVSALFRKWSKDANLSAFTGDIPPILSSQLPYFAACYLLCARLMGLCSATRRIDIVRTLRVLSVASRTLL</sequence>
<dbReference type="Gene3D" id="3.40.390.10">
    <property type="entry name" value="Collagenase (Catalytic Domain)"/>
    <property type="match status" value="1"/>
</dbReference>
<dbReference type="GO" id="GO:0005886">
    <property type="term" value="C:plasma membrane"/>
    <property type="evidence" value="ECO:0007669"/>
    <property type="project" value="TreeGrafter"/>
</dbReference>
<comment type="caution">
    <text evidence="2">The sequence shown here is derived from an EMBL/GenBank/DDBJ whole genome shotgun (WGS) entry which is preliminary data.</text>
</comment>
<accession>A0AAQ4DH72</accession>
<evidence type="ECO:0000313" key="3">
    <source>
        <dbReference type="Proteomes" id="UP001321473"/>
    </source>
</evidence>
<keyword evidence="1" id="KW-0812">Transmembrane</keyword>
<protein>
    <submittedName>
        <fullName evidence="2">Uncharacterized protein</fullName>
    </submittedName>
</protein>
<dbReference type="InterPro" id="IPR042089">
    <property type="entry name" value="Peptidase_M13_dom_2"/>
</dbReference>
<gene>
    <name evidence="2" type="ORF">V5799_026915</name>
</gene>
<dbReference type="GO" id="GO:0004222">
    <property type="term" value="F:metalloendopeptidase activity"/>
    <property type="evidence" value="ECO:0007669"/>
    <property type="project" value="InterPro"/>
</dbReference>
<proteinExistence type="predicted"/>
<keyword evidence="1" id="KW-0472">Membrane</keyword>
<dbReference type="Gene3D" id="1.10.1380.10">
    <property type="entry name" value="Neutral endopeptidase , domain2"/>
    <property type="match status" value="1"/>
</dbReference>
<keyword evidence="1" id="KW-1133">Transmembrane helix</keyword>
<feature type="transmembrane region" description="Helical" evidence="1">
    <location>
        <begin position="6"/>
        <end position="23"/>
    </location>
</feature>
<organism evidence="2 3">
    <name type="scientific">Amblyomma americanum</name>
    <name type="common">Lone star tick</name>
    <dbReference type="NCBI Taxonomy" id="6943"/>
    <lineage>
        <taxon>Eukaryota</taxon>
        <taxon>Metazoa</taxon>
        <taxon>Ecdysozoa</taxon>
        <taxon>Arthropoda</taxon>
        <taxon>Chelicerata</taxon>
        <taxon>Arachnida</taxon>
        <taxon>Acari</taxon>
        <taxon>Parasitiformes</taxon>
        <taxon>Ixodida</taxon>
        <taxon>Ixodoidea</taxon>
        <taxon>Ixodidae</taxon>
        <taxon>Amblyomminae</taxon>
        <taxon>Amblyomma</taxon>
    </lineage>
</organism>
<reference evidence="2 3" key="1">
    <citation type="journal article" date="2023" name="Arcadia Sci">
        <title>De novo assembly of a long-read Amblyomma americanum tick genome.</title>
        <authorList>
            <person name="Chou S."/>
            <person name="Poskanzer K.E."/>
            <person name="Rollins M."/>
            <person name="Thuy-Boun P.S."/>
        </authorList>
    </citation>
    <scope>NUCLEOTIDE SEQUENCE [LARGE SCALE GENOMIC DNA]</scope>
    <source>
        <strain evidence="2">F_SG_1</strain>
        <tissue evidence="2">Salivary glands</tissue>
    </source>
</reference>
<dbReference type="PANTHER" id="PTHR11733:SF241">
    <property type="entry name" value="GH26575P-RELATED"/>
    <property type="match status" value="1"/>
</dbReference>
<dbReference type="Proteomes" id="UP001321473">
    <property type="component" value="Unassembled WGS sequence"/>
</dbReference>
<evidence type="ECO:0000313" key="2">
    <source>
        <dbReference type="EMBL" id="KAK8761812.1"/>
    </source>
</evidence>